<dbReference type="Proteomes" id="UP000754563">
    <property type="component" value="Unassembled WGS sequence"/>
</dbReference>
<comment type="caution">
    <text evidence="1">The sequence shown here is derived from an EMBL/GenBank/DDBJ whole genome shotgun (WGS) entry which is preliminary data.</text>
</comment>
<dbReference type="AlphaFoldDB" id="A0A955L851"/>
<evidence type="ECO:0000313" key="2">
    <source>
        <dbReference type="Proteomes" id="UP000754563"/>
    </source>
</evidence>
<gene>
    <name evidence="1" type="ORF">KC717_02130</name>
</gene>
<dbReference type="InterPro" id="IPR011330">
    <property type="entry name" value="Glyco_hydro/deAcase_b/a-brl"/>
</dbReference>
<reference evidence="1" key="2">
    <citation type="journal article" date="2021" name="Microbiome">
        <title>Successional dynamics and alternative stable states in a saline activated sludge microbial community over 9 years.</title>
        <authorList>
            <person name="Wang Y."/>
            <person name="Ye J."/>
            <person name="Ju F."/>
            <person name="Liu L."/>
            <person name="Boyd J.A."/>
            <person name="Deng Y."/>
            <person name="Parks D.H."/>
            <person name="Jiang X."/>
            <person name="Yin X."/>
            <person name="Woodcroft B.J."/>
            <person name="Tyson G.W."/>
            <person name="Hugenholtz P."/>
            <person name="Polz M.F."/>
            <person name="Zhang T."/>
        </authorList>
    </citation>
    <scope>NUCLEOTIDE SEQUENCE</scope>
    <source>
        <strain evidence="1">HKST-UBA11</strain>
    </source>
</reference>
<dbReference type="EMBL" id="JAGQLH010000019">
    <property type="protein sequence ID" value="MCA9385425.1"/>
    <property type="molecule type" value="Genomic_DNA"/>
</dbReference>
<sequence length="253" mass="29575">MQDFTPEMYTYLLDELLRLEIPLFPVQKWIDQQPMTGILLRHDVDRRPNNALEIAQIENSRGVASTYYFRITKNSFDQKIIAKIHELGHEIGYHYEDLSLANGDIQKARNLFDQHLSMFRRFVPVSTVAMHGRPLSKYDNRALWNTVTLPEFYLRGEAFLSINYDDTYYFTDTGRSWHPHAANLRDAVKSKMEVPEIHTTEELVGFIQEHPQAKYALVTHPERWNNPGVQWIQSLVLDSVANRIKGVIKIFRA</sequence>
<organism evidence="1 2">
    <name type="scientific">Candidatus Dojkabacteria bacterium</name>
    <dbReference type="NCBI Taxonomy" id="2099670"/>
    <lineage>
        <taxon>Bacteria</taxon>
        <taxon>Candidatus Dojkabacteria</taxon>
    </lineage>
</organism>
<proteinExistence type="predicted"/>
<accession>A0A955L851</accession>
<reference evidence="1" key="1">
    <citation type="submission" date="2020-04" db="EMBL/GenBank/DDBJ databases">
        <authorList>
            <person name="Zhang T."/>
        </authorList>
    </citation>
    <scope>NUCLEOTIDE SEQUENCE</scope>
    <source>
        <strain evidence="1">HKST-UBA11</strain>
    </source>
</reference>
<dbReference type="SUPFAM" id="SSF88713">
    <property type="entry name" value="Glycoside hydrolase/deacetylase"/>
    <property type="match status" value="1"/>
</dbReference>
<dbReference type="GO" id="GO:0005975">
    <property type="term" value="P:carbohydrate metabolic process"/>
    <property type="evidence" value="ECO:0007669"/>
    <property type="project" value="InterPro"/>
</dbReference>
<evidence type="ECO:0000313" key="1">
    <source>
        <dbReference type="EMBL" id="MCA9385425.1"/>
    </source>
</evidence>
<protein>
    <recommendedName>
        <fullName evidence="3">Polysaccharide deacetylase</fullName>
    </recommendedName>
</protein>
<evidence type="ECO:0008006" key="3">
    <source>
        <dbReference type="Google" id="ProtNLM"/>
    </source>
</evidence>
<name>A0A955L851_9BACT</name>